<dbReference type="OMA" id="ETCAHES"/>
<dbReference type="Proteomes" id="UP000019132">
    <property type="component" value="Unassembled WGS sequence"/>
</dbReference>
<dbReference type="EMBL" id="GL376628">
    <property type="status" value="NOT_ANNOTATED_CDS"/>
    <property type="molecule type" value="Genomic_DNA"/>
</dbReference>
<keyword evidence="2" id="KW-1185">Reference proteome</keyword>
<accession>K3WDB9</accession>
<reference evidence="2" key="2">
    <citation type="submission" date="2010-04" db="EMBL/GenBank/DDBJ databases">
        <authorList>
            <person name="Buell R."/>
            <person name="Hamilton J."/>
            <person name="Hostetler J."/>
        </authorList>
    </citation>
    <scope>NUCLEOTIDE SEQUENCE [LARGE SCALE GENOMIC DNA]</scope>
    <source>
        <strain evidence="2">DAOM:BR144</strain>
    </source>
</reference>
<dbReference type="eggNOG" id="ENOG502RWF4">
    <property type="taxonomic scope" value="Eukaryota"/>
</dbReference>
<dbReference type="HOGENOM" id="CLU_2089456_0_0_1"/>
<reference evidence="1" key="3">
    <citation type="submission" date="2015-02" db="UniProtKB">
        <authorList>
            <consortium name="EnsemblProtists"/>
        </authorList>
    </citation>
    <scope>IDENTIFICATION</scope>
    <source>
        <strain evidence="1">DAOM BR144</strain>
    </source>
</reference>
<dbReference type="AlphaFoldDB" id="K3WDB9"/>
<dbReference type="EnsemblProtists" id="PYU1_T002960">
    <property type="protein sequence ID" value="PYU1_T002960"/>
    <property type="gene ID" value="PYU1_G002957"/>
</dbReference>
<dbReference type="InParanoid" id="K3WDB9"/>
<sequence length="124" mass="14278">MLLQHTTSLVANALAQEEARFRDRALVLTEVQAVLDEMVYDVETCAHESEVMMLKRELAAATSALVDHQQRERDLVQERQQAYDYAAQMELRGKQTAAKFQENIAVVLLELAKKEMYTLHKLMR</sequence>
<evidence type="ECO:0000313" key="2">
    <source>
        <dbReference type="Proteomes" id="UP000019132"/>
    </source>
</evidence>
<protein>
    <submittedName>
        <fullName evidence="1">Uncharacterized protein</fullName>
    </submittedName>
</protein>
<dbReference type="VEuPathDB" id="FungiDB:PYU1_G002957"/>
<organism evidence="1 2">
    <name type="scientific">Globisporangium ultimum (strain ATCC 200006 / CBS 805.95 / DAOM BR144)</name>
    <name type="common">Pythium ultimum</name>
    <dbReference type="NCBI Taxonomy" id="431595"/>
    <lineage>
        <taxon>Eukaryota</taxon>
        <taxon>Sar</taxon>
        <taxon>Stramenopiles</taxon>
        <taxon>Oomycota</taxon>
        <taxon>Peronosporomycetes</taxon>
        <taxon>Pythiales</taxon>
        <taxon>Pythiaceae</taxon>
        <taxon>Globisporangium</taxon>
    </lineage>
</organism>
<evidence type="ECO:0000313" key="1">
    <source>
        <dbReference type="EnsemblProtists" id="PYU1_T002960"/>
    </source>
</evidence>
<proteinExistence type="predicted"/>
<reference evidence="2" key="1">
    <citation type="journal article" date="2010" name="Genome Biol.">
        <title>Genome sequence of the necrotrophic plant pathogen Pythium ultimum reveals original pathogenicity mechanisms and effector repertoire.</title>
        <authorList>
            <person name="Levesque C.A."/>
            <person name="Brouwer H."/>
            <person name="Cano L."/>
            <person name="Hamilton J.P."/>
            <person name="Holt C."/>
            <person name="Huitema E."/>
            <person name="Raffaele S."/>
            <person name="Robideau G.P."/>
            <person name="Thines M."/>
            <person name="Win J."/>
            <person name="Zerillo M.M."/>
            <person name="Beakes G.W."/>
            <person name="Boore J.L."/>
            <person name="Busam D."/>
            <person name="Dumas B."/>
            <person name="Ferriera S."/>
            <person name="Fuerstenberg S.I."/>
            <person name="Gachon C.M."/>
            <person name="Gaulin E."/>
            <person name="Govers F."/>
            <person name="Grenville-Briggs L."/>
            <person name="Horner N."/>
            <person name="Hostetler J."/>
            <person name="Jiang R.H."/>
            <person name="Johnson J."/>
            <person name="Krajaejun T."/>
            <person name="Lin H."/>
            <person name="Meijer H.J."/>
            <person name="Moore B."/>
            <person name="Morris P."/>
            <person name="Phuntmart V."/>
            <person name="Puiu D."/>
            <person name="Shetty J."/>
            <person name="Stajich J.E."/>
            <person name="Tripathy S."/>
            <person name="Wawra S."/>
            <person name="van West P."/>
            <person name="Whitty B.R."/>
            <person name="Coutinho P.M."/>
            <person name="Henrissat B."/>
            <person name="Martin F."/>
            <person name="Thomas P.D."/>
            <person name="Tyler B.M."/>
            <person name="De Vries R.P."/>
            <person name="Kamoun S."/>
            <person name="Yandell M."/>
            <person name="Tisserat N."/>
            <person name="Buell C.R."/>
        </authorList>
    </citation>
    <scope>NUCLEOTIDE SEQUENCE</scope>
    <source>
        <strain evidence="2">DAOM:BR144</strain>
    </source>
</reference>
<name>K3WDB9_GLOUD</name>